<proteinExistence type="predicted"/>
<feature type="transmembrane region" description="Helical" evidence="5">
    <location>
        <begin position="34"/>
        <end position="54"/>
    </location>
</feature>
<keyword evidence="3 5" id="KW-1133">Transmembrane helix</keyword>
<sequence length="55" mass="5639">SCAFMLPVATAPNAVIYSTGKVTIPQMAAAGFRLNLVAIVVVTGLSYALVPIIFG</sequence>
<protein>
    <submittedName>
        <fullName evidence="6">Sodium-dependent anion transporter family</fullName>
    </submittedName>
</protein>
<feature type="non-terminal residue" evidence="6">
    <location>
        <position position="1"/>
    </location>
</feature>
<evidence type="ECO:0000256" key="5">
    <source>
        <dbReference type="SAM" id="Phobius"/>
    </source>
</evidence>
<organism evidence="6">
    <name type="scientific">hydrothermal vent metagenome</name>
    <dbReference type="NCBI Taxonomy" id="652676"/>
    <lineage>
        <taxon>unclassified sequences</taxon>
        <taxon>metagenomes</taxon>
        <taxon>ecological metagenomes</taxon>
    </lineage>
</organism>
<dbReference type="Pfam" id="PF00939">
    <property type="entry name" value="Na_sulph_symp"/>
    <property type="match status" value="1"/>
</dbReference>
<dbReference type="GO" id="GO:0022857">
    <property type="term" value="F:transmembrane transporter activity"/>
    <property type="evidence" value="ECO:0007669"/>
    <property type="project" value="InterPro"/>
</dbReference>
<comment type="subcellular location">
    <subcellularLocation>
        <location evidence="1">Membrane</location>
        <topology evidence="1">Multi-pass membrane protein</topology>
    </subcellularLocation>
</comment>
<evidence type="ECO:0000313" key="6">
    <source>
        <dbReference type="EMBL" id="VAW02916.1"/>
    </source>
</evidence>
<name>A0A3B0T7I6_9ZZZZ</name>
<gene>
    <name evidence="6" type="ORF">MNBD_ALPHA01-2224</name>
</gene>
<evidence type="ECO:0000256" key="2">
    <source>
        <dbReference type="ARBA" id="ARBA00022692"/>
    </source>
</evidence>
<keyword evidence="2 5" id="KW-0812">Transmembrane</keyword>
<dbReference type="InterPro" id="IPR001898">
    <property type="entry name" value="SLC13A/DASS"/>
</dbReference>
<accession>A0A3B0T7I6</accession>
<keyword evidence="4 5" id="KW-0472">Membrane</keyword>
<evidence type="ECO:0000256" key="1">
    <source>
        <dbReference type="ARBA" id="ARBA00004141"/>
    </source>
</evidence>
<dbReference type="AlphaFoldDB" id="A0A3B0T7I6"/>
<dbReference type="GO" id="GO:0016020">
    <property type="term" value="C:membrane"/>
    <property type="evidence" value="ECO:0007669"/>
    <property type="project" value="UniProtKB-SubCell"/>
</dbReference>
<evidence type="ECO:0000256" key="3">
    <source>
        <dbReference type="ARBA" id="ARBA00022989"/>
    </source>
</evidence>
<reference evidence="6" key="1">
    <citation type="submission" date="2018-06" db="EMBL/GenBank/DDBJ databases">
        <authorList>
            <person name="Zhirakovskaya E."/>
        </authorList>
    </citation>
    <scope>NUCLEOTIDE SEQUENCE</scope>
</reference>
<evidence type="ECO:0000256" key="4">
    <source>
        <dbReference type="ARBA" id="ARBA00023136"/>
    </source>
</evidence>
<dbReference type="EMBL" id="UOEJ01000165">
    <property type="protein sequence ID" value="VAW02916.1"/>
    <property type="molecule type" value="Genomic_DNA"/>
</dbReference>